<evidence type="ECO:0000313" key="2">
    <source>
        <dbReference type="EMBL" id="CAA2961106.1"/>
    </source>
</evidence>
<dbReference type="AlphaFoldDB" id="A0A8S0Q4H4"/>
<keyword evidence="1" id="KW-0732">Signal</keyword>
<dbReference type="Proteomes" id="UP000594638">
    <property type="component" value="Unassembled WGS sequence"/>
</dbReference>
<reference evidence="2 3" key="1">
    <citation type="submission" date="2019-12" db="EMBL/GenBank/DDBJ databases">
        <authorList>
            <person name="Alioto T."/>
            <person name="Alioto T."/>
            <person name="Gomez Garrido J."/>
        </authorList>
    </citation>
    <scope>NUCLEOTIDE SEQUENCE [LARGE SCALE GENOMIC DNA]</scope>
</reference>
<evidence type="ECO:0000313" key="3">
    <source>
        <dbReference type="Proteomes" id="UP000594638"/>
    </source>
</evidence>
<accession>A0A8S0Q4H4</accession>
<dbReference type="OrthoDB" id="1293395at2759"/>
<feature type="signal peptide" evidence="1">
    <location>
        <begin position="1"/>
        <end position="20"/>
    </location>
</feature>
<feature type="chain" id="PRO_5035770196" evidence="1">
    <location>
        <begin position="21"/>
        <end position="232"/>
    </location>
</feature>
<dbReference type="Gramene" id="OE9A068644T1">
    <property type="protein sequence ID" value="OE9A068644C1"/>
    <property type="gene ID" value="OE9A068644"/>
</dbReference>
<comment type="caution">
    <text evidence="2">The sequence shown here is derived from an EMBL/GenBank/DDBJ whole genome shotgun (WGS) entry which is preliminary data.</text>
</comment>
<dbReference type="EMBL" id="CACTIH010000498">
    <property type="protein sequence ID" value="CAA2961106.1"/>
    <property type="molecule type" value="Genomic_DNA"/>
</dbReference>
<protein>
    <submittedName>
        <fullName evidence="2">UP17, partial</fullName>
    </submittedName>
</protein>
<organism evidence="2 3">
    <name type="scientific">Olea europaea subsp. europaea</name>
    <dbReference type="NCBI Taxonomy" id="158383"/>
    <lineage>
        <taxon>Eukaryota</taxon>
        <taxon>Viridiplantae</taxon>
        <taxon>Streptophyta</taxon>
        <taxon>Embryophyta</taxon>
        <taxon>Tracheophyta</taxon>
        <taxon>Spermatophyta</taxon>
        <taxon>Magnoliopsida</taxon>
        <taxon>eudicotyledons</taxon>
        <taxon>Gunneridae</taxon>
        <taxon>Pentapetalae</taxon>
        <taxon>asterids</taxon>
        <taxon>lamiids</taxon>
        <taxon>Lamiales</taxon>
        <taxon>Oleaceae</taxon>
        <taxon>Oleeae</taxon>
        <taxon>Olea</taxon>
    </lineage>
</organism>
<gene>
    <name evidence="2" type="ORF">OLEA9_A068644</name>
</gene>
<name>A0A8S0Q4H4_OLEEU</name>
<evidence type="ECO:0000256" key="1">
    <source>
        <dbReference type="SAM" id="SignalP"/>
    </source>
</evidence>
<proteinExistence type="predicted"/>
<sequence length="232" mass="27378">MAKFYATAAVLFFLFTLIVARSPLKPLEKDDDTTSKSQSLPADHESSVIRIPTAEILNADKNNHRIEPDSLIVHSVPLDLATARFRPINRRFYSRTKHPVHNCRHHYHLNRDDFFKGNSVERKERLEVPYGDDMLVSSGENSDFEEPPTFRGERRIPSRWMRLHHHHQHQHHDDDDDSVTRIMLKRKIVDRLNGENKWKKHFGGENEKAKDEKKVKSNSLMKSMRKFLDRYF</sequence>
<keyword evidence="3" id="KW-1185">Reference proteome</keyword>